<evidence type="ECO:0000313" key="3">
    <source>
        <dbReference type="Proteomes" id="UP000671913"/>
    </source>
</evidence>
<keyword evidence="1" id="KW-0472">Membrane</keyword>
<dbReference type="AlphaFoldDB" id="A0A975AWX0"/>
<reference evidence="2" key="1">
    <citation type="submission" date="2020-08" db="EMBL/GenBank/DDBJ databases">
        <title>Genomic insights into the carbon and energy metabolism of the first obligate autotrophic acetogenic bacterium Aceticella autotrophica gen. nov., sp. nov.</title>
        <authorList>
            <person name="Toshchakov S.V."/>
            <person name="Elcheninov A.G."/>
            <person name="Kublanov I.V."/>
            <person name="Frolov E.N."/>
            <person name="Lebedinsky A.V."/>
        </authorList>
    </citation>
    <scope>NUCLEOTIDE SEQUENCE</scope>
    <source>
        <strain evidence="2">3443-3Ac</strain>
    </source>
</reference>
<dbReference type="SUPFAM" id="SSF82171">
    <property type="entry name" value="DPP6 N-terminal domain-like"/>
    <property type="match status" value="1"/>
</dbReference>
<proteinExistence type="predicted"/>
<organism evidence="2 3">
    <name type="scientific">Aceticella autotrophica</name>
    <dbReference type="NCBI Taxonomy" id="2755338"/>
    <lineage>
        <taxon>Bacteria</taxon>
        <taxon>Bacillati</taxon>
        <taxon>Bacillota</taxon>
        <taxon>Clostridia</taxon>
        <taxon>Thermoanaerobacterales</taxon>
        <taxon>Thermoanaerobacteraceae</taxon>
        <taxon>Aceticella</taxon>
    </lineage>
</organism>
<keyword evidence="1" id="KW-1133">Transmembrane helix</keyword>
<accession>A0A975AWX0</accession>
<evidence type="ECO:0000256" key="1">
    <source>
        <dbReference type="SAM" id="Phobius"/>
    </source>
</evidence>
<name>A0A975AWX0_9THEO</name>
<protein>
    <submittedName>
        <fullName evidence="2">Uncharacterized protein</fullName>
    </submittedName>
</protein>
<dbReference type="Proteomes" id="UP000671913">
    <property type="component" value="Chromosome"/>
</dbReference>
<feature type="transmembrane region" description="Helical" evidence="1">
    <location>
        <begin position="7"/>
        <end position="25"/>
    </location>
</feature>
<keyword evidence="3" id="KW-1185">Reference proteome</keyword>
<gene>
    <name evidence="2" type="ORF">ACETAC_03655</name>
</gene>
<evidence type="ECO:0000313" key="2">
    <source>
        <dbReference type="EMBL" id="QSZ27975.1"/>
    </source>
</evidence>
<keyword evidence="1" id="KW-0812">Transmembrane</keyword>
<dbReference type="KEGG" id="aaut:ACETAC_03655"/>
<sequence length="341" mass="39772">MKTLKKISLWILFSFVLQFIILFYINNYFLTDSAMIQSKKILITDEMVDNIKVKVPPNANDIMPSFDGKYLSYILNNNLIIVNTKTSKTVKSIYIDGKNIDSYKWLNDRNRILYLNKEETKRGEELNIEAYDVDNEQQNTVNKTIYYQYKGYVSDITLSPLTNVIYINVSSKNNLEKDRLYQIDIMGEIKKIQLPVNKIIKMYETQKTDNLIYESSNNIVHIIKEGKKDNYISSEKYSLIGIDSNDNIYVGSLKNNFIQEVYYGTVDEPLKKWDKINLKSPVKPNNLILAPKNNKLYEIVNGKDLHDVRDNNIIYGQGDFIGINVNYIAYKKGDYVILKKY</sequence>
<dbReference type="RefSeq" id="WP_284680698.1">
    <property type="nucleotide sequence ID" value="NZ_CP060096.1"/>
</dbReference>
<dbReference type="EMBL" id="CP060096">
    <property type="protein sequence ID" value="QSZ27975.1"/>
    <property type="molecule type" value="Genomic_DNA"/>
</dbReference>